<evidence type="ECO:0000259" key="1">
    <source>
        <dbReference type="Pfam" id="PF00857"/>
    </source>
</evidence>
<dbReference type="InterPro" id="IPR050993">
    <property type="entry name" value="Isochorismatase_domain"/>
</dbReference>
<sequence length="180" mass="20292">MRIKAEDTMAMIVDYQESLMKVMYQGEELERNASILIQGLRTLDIPMMITQQYTKGLGNSVQSVYEAAGTDEYLDKKTFSCWKDEAIAEKVKSFGKKNIIICGIETHICVLQTCIDLKEHGYQPILITDCVSSRKKSDKDTAVSRAIQEGILVSTYESILFELLEKAGSDTFKTISKLIK</sequence>
<protein>
    <submittedName>
        <fullName evidence="2">Hydrolase</fullName>
    </submittedName>
</protein>
<dbReference type="Pfam" id="PF00857">
    <property type="entry name" value="Isochorismatase"/>
    <property type="match status" value="1"/>
</dbReference>
<dbReference type="RefSeq" id="WP_028529635.1">
    <property type="nucleotide sequence ID" value="NZ_CABLBR010000029.1"/>
</dbReference>
<accession>A0ABY5VJH4</accession>
<proteinExistence type="predicted"/>
<evidence type="ECO:0000313" key="2">
    <source>
        <dbReference type="EMBL" id="UWP60050.1"/>
    </source>
</evidence>
<dbReference type="InterPro" id="IPR036380">
    <property type="entry name" value="Isochorismatase-like_sf"/>
</dbReference>
<evidence type="ECO:0000313" key="3">
    <source>
        <dbReference type="Proteomes" id="UP001060164"/>
    </source>
</evidence>
<dbReference type="InterPro" id="IPR000868">
    <property type="entry name" value="Isochorismatase-like_dom"/>
</dbReference>
<dbReference type="GO" id="GO:0016787">
    <property type="term" value="F:hydrolase activity"/>
    <property type="evidence" value="ECO:0007669"/>
    <property type="project" value="UniProtKB-KW"/>
</dbReference>
<dbReference type="Gene3D" id="3.40.50.850">
    <property type="entry name" value="Isochorismatase-like"/>
    <property type="match status" value="1"/>
</dbReference>
<dbReference type="EMBL" id="CP102290">
    <property type="protein sequence ID" value="UWP60050.1"/>
    <property type="molecule type" value="Genomic_DNA"/>
</dbReference>
<dbReference type="PANTHER" id="PTHR14119:SF3">
    <property type="entry name" value="ISOCHORISMATASE DOMAIN-CONTAINING PROTEIN 2"/>
    <property type="match status" value="1"/>
</dbReference>
<dbReference type="Proteomes" id="UP001060164">
    <property type="component" value="Chromosome"/>
</dbReference>
<organism evidence="2 3">
    <name type="scientific">Ruminococcus gauvreauii</name>
    <dbReference type="NCBI Taxonomy" id="438033"/>
    <lineage>
        <taxon>Bacteria</taxon>
        <taxon>Bacillati</taxon>
        <taxon>Bacillota</taxon>
        <taxon>Clostridia</taxon>
        <taxon>Eubacteriales</taxon>
        <taxon>Oscillospiraceae</taxon>
        <taxon>Ruminococcus</taxon>
    </lineage>
</organism>
<keyword evidence="3" id="KW-1185">Reference proteome</keyword>
<dbReference type="PANTHER" id="PTHR14119">
    <property type="entry name" value="HYDROLASE"/>
    <property type="match status" value="1"/>
</dbReference>
<feature type="domain" description="Isochorismatase-like" evidence="1">
    <location>
        <begin position="11"/>
        <end position="157"/>
    </location>
</feature>
<name>A0ABY5VJH4_9FIRM</name>
<dbReference type="SUPFAM" id="SSF52499">
    <property type="entry name" value="Isochorismatase-like hydrolases"/>
    <property type="match status" value="1"/>
</dbReference>
<reference evidence="2" key="1">
    <citation type="journal article" date="2022" name="Cell">
        <title>Design, construction, and in vivo augmentation of a complex gut microbiome.</title>
        <authorList>
            <person name="Cheng A.G."/>
            <person name="Ho P.Y."/>
            <person name="Aranda-Diaz A."/>
            <person name="Jain S."/>
            <person name="Yu F.B."/>
            <person name="Meng X."/>
            <person name="Wang M."/>
            <person name="Iakiviak M."/>
            <person name="Nagashima K."/>
            <person name="Zhao A."/>
            <person name="Murugkar P."/>
            <person name="Patil A."/>
            <person name="Atabakhsh K."/>
            <person name="Weakley A."/>
            <person name="Yan J."/>
            <person name="Brumbaugh A.R."/>
            <person name="Higginbottom S."/>
            <person name="Dimas A."/>
            <person name="Shiver A.L."/>
            <person name="Deutschbauer A."/>
            <person name="Neff N."/>
            <person name="Sonnenburg J.L."/>
            <person name="Huang K.C."/>
            <person name="Fischbach M.A."/>
        </authorList>
    </citation>
    <scope>NUCLEOTIDE SEQUENCE</scope>
    <source>
        <strain evidence="2">DSM 19829</strain>
    </source>
</reference>
<keyword evidence="2" id="KW-0378">Hydrolase</keyword>
<dbReference type="CDD" id="cd01012">
    <property type="entry name" value="YcaC_related"/>
    <property type="match status" value="1"/>
</dbReference>
<gene>
    <name evidence="2" type="ORF">NQ502_03040</name>
</gene>